<name>A2EKN5_TRIV3</name>
<dbReference type="KEGG" id="tva:4764656"/>
<dbReference type="SMART" id="SM00248">
    <property type="entry name" value="ANK"/>
    <property type="match status" value="5"/>
</dbReference>
<sequence length="945" mass="111111">MEYPSLNILKSFTTPRFIVEVILMCKSKYIFSNLTVSQNMKLIEEVCEILSDMKQYEYIRNIVSALNYKHYFNRETMLLKYVYLSPGISEVGLSDQEELQRTSFIQNCLRNSYSTFVDPSLIFKLFCFVRDSPRISDKKNLIDTLLKIKNFDTKLTVEQKVEIFETKQSSELFESIVCMQVPVDLRLRLLKTLNNPYFSINSEIFYDLFFSSIEVVEKITCVNVLGILMNTRSGQYCQELLFALYNLNFIKKIDKIKRLDYDDLVGQIILSKRFSIETTTDEMINYILYYSLISIPLSERTLTSEKYTDLVLKLSKVNSKDYTRIFRNPLYQNLPDWPKIISRDISLLDKLTINEKCCKYLIENKKLDLIQSKTFIISKFAFKDLENYFFDKSNYFEFHQFTESEIEPALSFLEITPKVTNSALKNLTLSRFIPMEISCFEYKNISAVQLSKIVENYLENNVQINRYLAGQIISKEIFFVGNKKYYFEKIDLFPFALQLLLKYIMNLQINFDKSIEIDQIHFCAFCQSNKSNGFVKTVLTKFKINNTSLVNGLGIAINDNNEELVKILIENFDIPKNCFCVDGKTIFHLCFAKDDKELIQYVSDHGFKQGFSDKGYIPKMLNFSMESNPNIKSLLKYPFVPLFTNIPNNSGYPSNQKFLVAYARTKNKSFIEPIWNSAKYPVQFHLFVSLFCNDFYYSFFDSELSNEDKEDLIDMLRTYPTEFMNNLFDIMNKTSEKLECDFYIELLYLAIYFGNVDFVDDVLYKMDLDSYDLRMISPICVAVKFDRFAIFKLMVSKKNEIQDVYFAPEDNFKYSKEVNLLEYVIKNERKAMFDLLIEKKFNVNAHGSFEPFLAAFNIFEQNGEKYYVQKLIPLLDIEFEKVKNPSVVSLIEFYKTGEKKFDGDTKYILDLLDSKVPKVLKNQRFVPKWLTKKVTENLKLRGNFN</sequence>
<dbReference type="EMBL" id="DS113415">
    <property type="protein sequence ID" value="EAY06774.1"/>
    <property type="molecule type" value="Genomic_DNA"/>
</dbReference>
<dbReference type="InterPro" id="IPR002110">
    <property type="entry name" value="Ankyrin_rpt"/>
</dbReference>
<dbReference type="InterPro" id="IPR036770">
    <property type="entry name" value="Ankyrin_rpt-contain_sf"/>
</dbReference>
<accession>A2EKN5</accession>
<organism evidence="1 2">
    <name type="scientific">Trichomonas vaginalis (strain ATCC PRA-98 / G3)</name>
    <dbReference type="NCBI Taxonomy" id="412133"/>
    <lineage>
        <taxon>Eukaryota</taxon>
        <taxon>Metamonada</taxon>
        <taxon>Parabasalia</taxon>
        <taxon>Trichomonadida</taxon>
        <taxon>Trichomonadidae</taxon>
        <taxon>Trichomonas</taxon>
    </lineage>
</organism>
<dbReference type="Gene3D" id="1.25.40.20">
    <property type="entry name" value="Ankyrin repeat-containing domain"/>
    <property type="match status" value="1"/>
</dbReference>
<gene>
    <name evidence="1" type="ORF">TVAG_103240</name>
</gene>
<dbReference type="SUPFAM" id="SSF48403">
    <property type="entry name" value="Ankyrin repeat"/>
    <property type="match status" value="1"/>
</dbReference>
<reference evidence="1" key="1">
    <citation type="submission" date="2006-10" db="EMBL/GenBank/DDBJ databases">
        <authorList>
            <person name="Amadeo P."/>
            <person name="Zhao Q."/>
            <person name="Wortman J."/>
            <person name="Fraser-Liggett C."/>
            <person name="Carlton J."/>
        </authorList>
    </citation>
    <scope>NUCLEOTIDE SEQUENCE</scope>
    <source>
        <strain evidence="1">G3</strain>
    </source>
</reference>
<proteinExistence type="predicted"/>
<dbReference type="VEuPathDB" id="TrichDB:TVAGG3_0931410"/>
<dbReference type="VEuPathDB" id="TrichDB:TVAG_103240"/>
<evidence type="ECO:0000313" key="1">
    <source>
        <dbReference type="EMBL" id="EAY06774.1"/>
    </source>
</evidence>
<dbReference type="RefSeq" id="XP_001318997.1">
    <property type="nucleotide sequence ID" value="XM_001318962.1"/>
</dbReference>
<evidence type="ECO:0008006" key="3">
    <source>
        <dbReference type="Google" id="ProtNLM"/>
    </source>
</evidence>
<dbReference type="Proteomes" id="UP000001542">
    <property type="component" value="Unassembled WGS sequence"/>
</dbReference>
<protein>
    <recommendedName>
        <fullName evidence="3">DUF3447 domain-containing protein</fullName>
    </recommendedName>
</protein>
<dbReference type="AlphaFoldDB" id="A2EKN5"/>
<keyword evidence="2" id="KW-1185">Reference proteome</keyword>
<reference evidence="1" key="2">
    <citation type="journal article" date="2007" name="Science">
        <title>Draft genome sequence of the sexually transmitted pathogen Trichomonas vaginalis.</title>
        <authorList>
            <person name="Carlton J.M."/>
            <person name="Hirt R.P."/>
            <person name="Silva J.C."/>
            <person name="Delcher A.L."/>
            <person name="Schatz M."/>
            <person name="Zhao Q."/>
            <person name="Wortman J.R."/>
            <person name="Bidwell S.L."/>
            <person name="Alsmark U.C.M."/>
            <person name="Besteiro S."/>
            <person name="Sicheritz-Ponten T."/>
            <person name="Noel C.J."/>
            <person name="Dacks J.B."/>
            <person name="Foster P.G."/>
            <person name="Simillion C."/>
            <person name="Van de Peer Y."/>
            <person name="Miranda-Saavedra D."/>
            <person name="Barton G.J."/>
            <person name="Westrop G.D."/>
            <person name="Mueller S."/>
            <person name="Dessi D."/>
            <person name="Fiori P.L."/>
            <person name="Ren Q."/>
            <person name="Paulsen I."/>
            <person name="Zhang H."/>
            <person name="Bastida-Corcuera F.D."/>
            <person name="Simoes-Barbosa A."/>
            <person name="Brown M.T."/>
            <person name="Hayes R.D."/>
            <person name="Mukherjee M."/>
            <person name="Okumura C.Y."/>
            <person name="Schneider R."/>
            <person name="Smith A.J."/>
            <person name="Vanacova S."/>
            <person name="Villalvazo M."/>
            <person name="Haas B.J."/>
            <person name="Pertea M."/>
            <person name="Feldblyum T.V."/>
            <person name="Utterback T.R."/>
            <person name="Shu C.L."/>
            <person name="Osoegawa K."/>
            <person name="de Jong P.J."/>
            <person name="Hrdy I."/>
            <person name="Horvathova L."/>
            <person name="Zubacova Z."/>
            <person name="Dolezal P."/>
            <person name="Malik S.B."/>
            <person name="Logsdon J.M. Jr."/>
            <person name="Henze K."/>
            <person name="Gupta A."/>
            <person name="Wang C.C."/>
            <person name="Dunne R.L."/>
            <person name="Upcroft J.A."/>
            <person name="Upcroft P."/>
            <person name="White O."/>
            <person name="Salzberg S.L."/>
            <person name="Tang P."/>
            <person name="Chiu C.-H."/>
            <person name="Lee Y.-S."/>
            <person name="Embley T.M."/>
            <person name="Coombs G.H."/>
            <person name="Mottram J.C."/>
            <person name="Tachezy J."/>
            <person name="Fraser-Liggett C.M."/>
            <person name="Johnson P.J."/>
        </authorList>
    </citation>
    <scope>NUCLEOTIDE SEQUENCE [LARGE SCALE GENOMIC DNA]</scope>
    <source>
        <strain evidence="1">G3</strain>
    </source>
</reference>
<dbReference type="InParanoid" id="A2EKN5"/>
<evidence type="ECO:0000313" key="2">
    <source>
        <dbReference type="Proteomes" id="UP000001542"/>
    </source>
</evidence>